<feature type="transmembrane region" description="Helical" evidence="1">
    <location>
        <begin position="6"/>
        <end position="29"/>
    </location>
</feature>
<keyword evidence="1" id="KW-0472">Membrane</keyword>
<dbReference type="AlphaFoldDB" id="A0A1J3G856"/>
<keyword evidence="1" id="KW-0812">Transmembrane</keyword>
<evidence type="ECO:0000313" key="2">
    <source>
        <dbReference type="EMBL" id="JAU52434.1"/>
    </source>
</evidence>
<sequence length="125" mass="13079">MGSSLVVEIFVAVSLSLAFRGVAVGLWIYAQTKSGRSVAARNLAGYLPNGGGGDSGLIGGGSGTVRGCAFFSPPEDSLEWSLFYLFPSESKASEIVVLRFRSVSLPCSCPIVGKCNRPMPIFGLN</sequence>
<dbReference type="EMBL" id="GEVK01000398">
    <property type="protein sequence ID" value="JAU52434.1"/>
    <property type="molecule type" value="Transcribed_RNA"/>
</dbReference>
<proteinExistence type="predicted"/>
<keyword evidence="1" id="KW-1133">Transmembrane helix</keyword>
<evidence type="ECO:0000256" key="1">
    <source>
        <dbReference type="SAM" id="Phobius"/>
    </source>
</evidence>
<protein>
    <submittedName>
        <fullName evidence="2">Uncharacterized protein</fullName>
    </submittedName>
</protein>
<gene>
    <name evidence="2" type="ORF">LC_TR12794_c0_g1_i1_g.44669</name>
</gene>
<name>A0A1J3G856_NOCCA</name>
<reference evidence="2" key="1">
    <citation type="submission" date="2016-07" db="EMBL/GenBank/DDBJ databases">
        <title>De novo transcriptome assembly of four accessions of the metal hyperaccumulator plant Noccaea caerulescens.</title>
        <authorList>
            <person name="Blande D."/>
            <person name="Halimaa P."/>
            <person name="Tervahauta A.I."/>
            <person name="Aarts M.G."/>
            <person name="Karenlampi S.O."/>
        </authorList>
    </citation>
    <scope>NUCLEOTIDE SEQUENCE</scope>
</reference>
<accession>A0A1J3G856</accession>
<organism evidence="2">
    <name type="scientific">Noccaea caerulescens</name>
    <name type="common">Alpine penny-cress</name>
    <name type="synonym">Thlaspi caerulescens</name>
    <dbReference type="NCBI Taxonomy" id="107243"/>
    <lineage>
        <taxon>Eukaryota</taxon>
        <taxon>Viridiplantae</taxon>
        <taxon>Streptophyta</taxon>
        <taxon>Embryophyta</taxon>
        <taxon>Tracheophyta</taxon>
        <taxon>Spermatophyta</taxon>
        <taxon>Magnoliopsida</taxon>
        <taxon>eudicotyledons</taxon>
        <taxon>Gunneridae</taxon>
        <taxon>Pentapetalae</taxon>
        <taxon>rosids</taxon>
        <taxon>malvids</taxon>
        <taxon>Brassicales</taxon>
        <taxon>Brassicaceae</taxon>
        <taxon>Coluteocarpeae</taxon>
        <taxon>Noccaea</taxon>
    </lineage>
</organism>